<organism evidence="5 6">
    <name type="scientific">Vermiconidia calcicola</name>
    <dbReference type="NCBI Taxonomy" id="1690605"/>
    <lineage>
        <taxon>Eukaryota</taxon>
        <taxon>Fungi</taxon>
        <taxon>Dikarya</taxon>
        <taxon>Ascomycota</taxon>
        <taxon>Pezizomycotina</taxon>
        <taxon>Dothideomycetes</taxon>
        <taxon>Dothideomycetidae</taxon>
        <taxon>Mycosphaerellales</taxon>
        <taxon>Extremaceae</taxon>
        <taxon>Vermiconidia</taxon>
    </lineage>
</organism>
<dbReference type="SMART" id="SM00297">
    <property type="entry name" value="BROMO"/>
    <property type="match status" value="1"/>
</dbReference>
<dbReference type="PROSITE" id="PS50014">
    <property type="entry name" value="BROMODOMAIN_2"/>
    <property type="match status" value="1"/>
</dbReference>
<dbReference type="Gene3D" id="1.20.920.10">
    <property type="entry name" value="Bromodomain-like"/>
    <property type="match status" value="1"/>
</dbReference>
<reference evidence="5 6" key="1">
    <citation type="submission" date="2023-06" db="EMBL/GenBank/DDBJ databases">
        <title>Black Yeasts Isolated from many extreme environments.</title>
        <authorList>
            <person name="Coleine C."/>
            <person name="Stajich J.E."/>
            <person name="Selbmann L."/>
        </authorList>
    </citation>
    <scope>NUCLEOTIDE SEQUENCE [LARGE SCALE GENOMIC DNA]</scope>
    <source>
        <strain evidence="5 6">CCFEE 5887</strain>
    </source>
</reference>
<evidence type="ECO:0000259" key="4">
    <source>
        <dbReference type="PROSITE" id="PS50014"/>
    </source>
</evidence>
<dbReference type="InterPro" id="IPR050935">
    <property type="entry name" value="Bromo_chromatin_reader"/>
</dbReference>
<feature type="region of interest" description="Disordered" evidence="3">
    <location>
        <begin position="124"/>
        <end position="212"/>
    </location>
</feature>
<evidence type="ECO:0000256" key="1">
    <source>
        <dbReference type="ARBA" id="ARBA00023117"/>
    </source>
</evidence>
<evidence type="ECO:0000256" key="3">
    <source>
        <dbReference type="SAM" id="MobiDB-lite"/>
    </source>
</evidence>
<dbReference type="GO" id="GO:0006355">
    <property type="term" value="P:regulation of DNA-templated transcription"/>
    <property type="evidence" value="ECO:0007669"/>
    <property type="project" value="TreeGrafter"/>
</dbReference>
<dbReference type="InterPro" id="IPR001487">
    <property type="entry name" value="Bromodomain"/>
</dbReference>
<dbReference type="GO" id="GO:0005634">
    <property type="term" value="C:nucleus"/>
    <property type="evidence" value="ECO:0007669"/>
    <property type="project" value="TreeGrafter"/>
</dbReference>
<accession>A0AAV9QMJ4</accession>
<feature type="compositionally biased region" description="Polar residues" evidence="3">
    <location>
        <begin position="78"/>
        <end position="89"/>
    </location>
</feature>
<sequence>MDGYCIKCHLVIPDIQGEYCFKCGNRLFVRSPENQIGTGTNLAAVRTSASVDVGPPTGGKDYTNLPRATDTHDAPSLEPQSTSIRNYSPVQNRLSEVDNDDTILVRHRIAPDWTKADIDSRLGTRDIEDIQPKEPGQRDCKDSKQSDDKQHQTKAAVKRPTSLDYTFVDVDQIPRSRDDRSRSPTRLGSEELGSRHRDYPRPSSTASLYFDSSARASSTPLASSEEVSSDDTITSKRLTQMKRVISNLKKSNFSEHFRAPVDYVALDLPSYPKIIKTPIDLGTIDRKLKDKRYSTVAEFVADFDLIINNCVRFNGPEHGITARRMQAGFQNQMRKLPPATNH</sequence>
<evidence type="ECO:0000313" key="5">
    <source>
        <dbReference type="EMBL" id="KAK5543883.1"/>
    </source>
</evidence>
<evidence type="ECO:0000313" key="6">
    <source>
        <dbReference type="Proteomes" id="UP001345827"/>
    </source>
</evidence>
<dbReference type="SUPFAM" id="SSF47370">
    <property type="entry name" value="Bromodomain"/>
    <property type="match status" value="1"/>
</dbReference>
<feature type="domain" description="Bromo" evidence="4">
    <location>
        <begin position="249"/>
        <end position="321"/>
    </location>
</feature>
<dbReference type="GO" id="GO:0006338">
    <property type="term" value="P:chromatin remodeling"/>
    <property type="evidence" value="ECO:0007669"/>
    <property type="project" value="TreeGrafter"/>
</dbReference>
<dbReference type="GO" id="GO:0000785">
    <property type="term" value="C:chromatin"/>
    <property type="evidence" value="ECO:0007669"/>
    <property type="project" value="TreeGrafter"/>
</dbReference>
<feature type="compositionally biased region" description="Basic and acidic residues" evidence="3">
    <location>
        <begin position="172"/>
        <end position="200"/>
    </location>
</feature>
<keyword evidence="1 2" id="KW-0103">Bromodomain</keyword>
<dbReference type="PRINTS" id="PR00503">
    <property type="entry name" value="BROMODOMAIN"/>
</dbReference>
<dbReference type="EMBL" id="JAXLQG010000002">
    <property type="protein sequence ID" value="KAK5543883.1"/>
    <property type="molecule type" value="Genomic_DNA"/>
</dbReference>
<dbReference type="PANTHER" id="PTHR22880:SF225">
    <property type="entry name" value="BROMODOMAIN-CONTAINING PROTEIN BET-1-RELATED"/>
    <property type="match status" value="1"/>
</dbReference>
<keyword evidence="6" id="KW-1185">Reference proteome</keyword>
<dbReference type="Proteomes" id="UP001345827">
    <property type="component" value="Unassembled WGS sequence"/>
</dbReference>
<feature type="compositionally biased region" description="Basic and acidic residues" evidence="3">
    <location>
        <begin position="124"/>
        <end position="151"/>
    </location>
</feature>
<evidence type="ECO:0000256" key="2">
    <source>
        <dbReference type="PROSITE-ProRule" id="PRU00035"/>
    </source>
</evidence>
<dbReference type="PANTHER" id="PTHR22880">
    <property type="entry name" value="FALZ-RELATED BROMODOMAIN-CONTAINING PROTEINS"/>
    <property type="match status" value="1"/>
</dbReference>
<name>A0AAV9QMJ4_9PEZI</name>
<feature type="region of interest" description="Disordered" evidence="3">
    <location>
        <begin position="50"/>
        <end position="89"/>
    </location>
</feature>
<comment type="caution">
    <text evidence="5">The sequence shown here is derived from an EMBL/GenBank/DDBJ whole genome shotgun (WGS) entry which is preliminary data.</text>
</comment>
<dbReference type="InterPro" id="IPR036427">
    <property type="entry name" value="Bromodomain-like_sf"/>
</dbReference>
<proteinExistence type="predicted"/>
<gene>
    <name evidence="5" type="primary">BDF1_1</name>
    <name evidence="5" type="ORF">LTR25_001498</name>
</gene>
<protein>
    <submittedName>
        <fullName evidence="5">Transcription initiation at TATA-containing promoter protein</fullName>
    </submittedName>
</protein>
<dbReference type="AlphaFoldDB" id="A0AAV9QMJ4"/>
<dbReference type="Pfam" id="PF00439">
    <property type="entry name" value="Bromodomain"/>
    <property type="match status" value="1"/>
</dbReference>